<name>A0AAJ2YWW2_WEICO</name>
<dbReference type="AlphaFoldDB" id="A0AAJ2YWW2"/>
<comment type="caution">
    <text evidence="2">The sequence shown here is derived from an EMBL/GenBank/DDBJ whole genome shotgun (WGS) entry which is preliminary data.</text>
</comment>
<dbReference type="RefSeq" id="WP_161690321.1">
    <property type="nucleotide sequence ID" value="NZ_CP027565.1"/>
</dbReference>
<reference evidence="2" key="1">
    <citation type="submission" date="2020-01" db="EMBL/GenBank/DDBJ databases">
        <title>First Reported Case and Whole Genome of Weissella confusa in an Equid.</title>
        <authorList>
            <person name="Little S.V."/>
            <person name="Lawhon S.D."/>
        </authorList>
    </citation>
    <scope>NUCLEOTIDE SEQUENCE</scope>
    <source>
        <strain evidence="2">718955</strain>
    </source>
</reference>
<sequence>MKQAVLDFKAIYGQVGNSLTLILKFVVLFAEILTMQSLNPIFSKT</sequence>
<evidence type="ECO:0000313" key="2">
    <source>
        <dbReference type="EMBL" id="NBA10947.1"/>
    </source>
</evidence>
<keyword evidence="1" id="KW-1133">Transmembrane helix</keyword>
<evidence type="ECO:0000313" key="3">
    <source>
        <dbReference type="Proteomes" id="UP000719917"/>
    </source>
</evidence>
<protein>
    <submittedName>
        <fullName evidence="2">Uncharacterized protein</fullName>
    </submittedName>
</protein>
<evidence type="ECO:0000256" key="1">
    <source>
        <dbReference type="SAM" id="Phobius"/>
    </source>
</evidence>
<keyword evidence="1" id="KW-0472">Membrane</keyword>
<gene>
    <name evidence="2" type="ORF">GTU77_01765</name>
</gene>
<organism evidence="2 3">
    <name type="scientific">Weissella confusa</name>
    <name type="common">Lactobacillus confusus</name>
    <dbReference type="NCBI Taxonomy" id="1583"/>
    <lineage>
        <taxon>Bacteria</taxon>
        <taxon>Bacillati</taxon>
        <taxon>Bacillota</taxon>
        <taxon>Bacilli</taxon>
        <taxon>Lactobacillales</taxon>
        <taxon>Lactobacillaceae</taxon>
        <taxon>Weissella</taxon>
    </lineage>
</organism>
<proteinExistence type="predicted"/>
<dbReference type="EMBL" id="JAAAMQ010000002">
    <property type="protein sequence ID" value="NBA10947.1"/>
    <property type="molecule type" value="Genomic_DNA"/>
</dbReference>
<dbReference type="Proteomes" id="UP000719917">
    <property type="component" value="Unassembled WGS sequence"/>
</dbReference>
<accession>A0AAJ2YWW2</accession>
<keyword evidence="1" id="KW-0812">Transmembrane</keyword>
<feature type="transmembrane region" description="Helical" evidence="1">
    <location>
        <begin position="21"/>
        <end position="42"/>
    </location>
</feature>